<protein>
    <recommendedName>
        <fullName evidence="3">NMDA receptor synaptonuclear signaling and neuronal migration factor</fullName>
    </recommendedName>
</protein>
<keyword evidence="2" id="KW-1185">Reference proteome</keyword>
<reference evidence="1" key="1">
    <citation type="journal article" date="2019" name="bioRxiv">
        <title>The Genome of the Zebra Mussel, Dreissena polymorpha: A Resource for Invasive Species Research.</title>
        <authorList>
            <person name="McCartney M.A."/>
            <person name="Auch B."/>
            <person name="Kono T."/>
            <person name="Mallez S."/>
            <person name="Zhang Y."/>
            <person name="Obille A."/>
            <person name="Becker A."/>
            <person name="Abrahante J.E."/>
            <person name="Garbe J."/>
            <person name="Badalamenti J.P."/>
            <person name="Herman A."/>
            <person name="Mangelson H."/>
            <person name="Liachko I."/>
            <person name="Sullivan S."/>
            <person name="Sone E.D."/>
            <person name="Koren S."/>
            <person name="Silverstein K.A.T."/>
            <person name="Beckman K.B."/>
            <person name="Gohl D.M."/>
        </authorList>
    </citation>
    <scope>NUCLEOTIDE SEQUENCE</scope>
    <source>
        <strain evidence="1">Duluth1</strain>
        <tissue evidence="1">Whole animal</tissue>
    </source>
</reference>
<dbReference type="GO" id="GO:2001222">
    <property type="term" value="P:regulation of neuron migration"/>
    <property type="evidence" value="ECO:0007669"/>
    <property type="project" value="InterPro"/>
</dbReference>
<sequence length="265" mass="30749">MEPRRRELWENPPTPATRDAYLAWNYGENLRQPEHEFQVELDQKKFRAAQHVEQMHTGDNFRPPRVVLISSKIPKCHLLTKIYKDDVIPVLYDFDSNSFTELLDAITRRLDEFKKNCKARSIMVLCQGGPGYIYLLRNYAVTPQKLHKPSYRPVVGFWRAMAGLISKLSPLESAIHIFGFNLVGNEQGKQLVLMLQSLMYPNLVRVEPVTEETDEGRDIVNQYLNYGRYKILSKDANTTKEVDFQKEGIGQVKRFHGPPMLRVAR</sequence>
<dbReference type="InterPro" id="IPR033374">
    <property type="entry name" value="NSMF"/>
</dbReference>
<dbReference type="EMBL" id="JAIWYP010000007">
    <property type="protein sequence ID" value="KAH3796757.1"/>
    <property type="molecule type" value="Genomic_DNA"/>
</dbReference>
<accession>A0A9D4FJ55</accession>
<evidence type="ECO:0000313" key="2">
    <source>
        <dbReference type="Proteomes" id="UP000828390"/>
    </source>
</evidence>
<dbReference type="Proteomes" id="UP000828390">
    <property type="component" value="Unassembled WGS sequence"/>
</dbReference>
<organism evidence="1 2">
    <name type="scientific">Dreissena polymorpha</name>
    <name type="common">Zebra mussel</name>
    <name type="synonym">Mytilus polymorpha</name>
    <dbReference type="NCBI Taxonomy" id="45954"/>
    <lineage>
        <taxon>Eukaryota</taxon>
        <taxon>Metazoa</taxon>
        <taxon>Spiralia</taxon>
        <taxon>Lophotrochozoa</taxon>
        <taxon>Mollusca</taxon>
        <taxon>Bivalvia</taxon>
        <taxon>Autobranchia</taxon>
        <taxon>Heteroconchia</taxon>
        <taxon>Euheterodonta</taxon>
        <taxon>Imparidentia</taxon>
        <taxon>Neoheterodontei</taxon>
        <taxon>Myida</taxon>
        <taxon>Dreissenoidea</taxon>
        <taxon>Dreissenidae</taxon>
        <taxon>Dreissena</taxon>
    </lineage>
</organism>
<dbReference type="AlphaFoldDB" id="A0A9D4FJ55"/>
<comment type="caution">
    <text evidence="1">The sequence shown here is derived from an EMBL/GenBank/DDBJ whole genome shotgun (WGS) entry which is preliminary data.</text>
</comment>
<proteinExistence type="predicted"/>
<reference evidence="1" key="2">
    <citation type="submission" date="2020-11" db="EMBL/GenBank/DDBJ databases">
        <authorList>
            <person name="McCartney M.A."/>
            <person name="Auch B."/>
            <person name="Kono T."/>
            <person name="Mallez S."/>
            <person name="Becker A."/>
            <person name="Gohl D.M."/>
            <person name="Silverstein K.A.T."/>
            <person name="Koren S."/>
            <person name="Bechman K.B."/>
            <person name="Herman A."/>
            <person name="Abrahante J.E."/>
            <person name="Garbe J."/>
        </authorList>
    </citation>
    <scope>NUCLEOTIDE SEQUENCE</scope>
    <source>
        <strain evidence="1">Duluth1</strain>
        <tissue evidence="1">Whole animal</tissue>
    </source>
</reference>
<evidence type="ECO:0008006" key="3">
    <source>
        <dbReference type="Google" id="ProtNLM"/>
    </source>
</evidence>
<dbReference type="PANTHER" id="PTHR32061">
    <property type="entry name" value="NMDA RECEPTOR SYNAPTONUCLEAR SIGNALING AND NEURONAL MIGRATION FACTOR"/>
    <property type="match status" value="1"/>
</dbReference>
<evidence type="ECO:0000313" key="1">
    <source>
        <dbReference type="EMBL" id="KAH3796757.1"/>
    </source>
</evidence>
<dbReference type="GO" id="GO:0048168">
    <property type="term" value="P:regulation of neuronal synaptic plasticity"/>
    <property type="evidence" value="ECO:0007669"/>
    <property type="project" value="InterPro"/>
</dbReference>
<dbReference type="OrthoDB" id="6161298at2759"/>
<name>A0A9D4FJ55_DREPO</name>
<gene>
    <name evidence="1" type="ORF">DPMN_150328</name>
</gene>